<keyword evidence="6" id="KW-0443">Lipid metabolism</keyword>
<keyword evidence="3" id="KW-0808">Transferase</keyword>
<dbReference type="EMBL" id="BPVZ01000173">
    <property type="protein sequence ID" value="GKV43783.1"/>
    <property type="molecule type" value="Genomic_DNA"/>
</dbReference>
<dbReference type="GO" id="GO:0008374">
    <property type="term" value="F:O-acyltransferase activity"/>
    <property type="evidence" value="ECO:0007669"/>
    <property type="project" value="InterPro"/>
</dbReference>
<keyword evidence="12" id="KW-1185">Reference proteome</keyword>
<comment type="subcellular location">
    <subcellularLocation>
        <location evidence="1">Membrane</location>
        <topology evidence="1">Multi-pass membrane protein</topology>
    </subcellularLocation>
</comment>
<organism evidence="11 12">
    <name type="scientific">Rubroshorea leprosula</name>
    <dbReference type="NCBI Taxonomy" id="152421"/>
    <lineage>
        <taxon>Eukaryota</taxon>
        <taxon>Viridiplantae</taxon>
        <taxon>Streptophyta</taxon>
        <taxon>Embryophyta</taxon>
        <taxon>Tracheophyta</taxon>
        <taxon>Spermatophyta</taxon>
        <taxon>Magnoliopsida</taxon>
        <taxon>eudicotyledons</taxon>
        <taxon>Gunneridae</taxon>
        <taxon>Pentapetalae</taxon>
        <taxon>rosids</taxon>
        <taxon>malvids</taxon>
        <taxon>Malvales</taxon>
        <taxon>Dipterocarpaceae</taxon>
        <taxon>Rubroshorea</taxon>
    </lineage>
</organism>
<dbReference type="PANTHER" id="PTHR31595">
    <property type="entry name" value="LONG-CHAIN-ALCOHOL O-FATTY-ACYLTRANSFERASE 3-RELATED"/>
    <property type="match status" value="1"/>
</dbReference>
<keyword evidence="5 9" id="KW-1133">Transmembrane helix</keyword>
<protein>
    <recommendedName>
        <fullName evidence="10">Wax synthase domain-containing protein</fullName>
    </recommendedName>
</protein>
<dbReference type="AlphaFoldDB" id="A0AAV5M2S1"/>
<comment type="caution">
    <text evidence="11">The sequence shown here is derived from an EMBL/GenBank/DDBJ whole genome shotgun (WGS) entry which is preliminary data.</text>
</comment>
<evidence type="ECO:0000256" key="8">
    <source>
        <dbReference type="ARBA" id="ARBA00023315"/>
    </source>
</evidence>
<name>A0AAV5M2S1_9ROSI</name>
<evidence type="ECO:0000256" key="3">
    <source>
        <dbReference type="ARBA" id="ARBA00022679"/>
    </source>
</evidence>
<feature type="transmembrane region" description="Helical" evidence="9">
    <location>
        <begin position="144"/>
        <end position="168"/>
    </location>
</feature>
<feature type="transmembrane region" description="Helical" evidence="9">
    <location>
        <begin position="32"/>
        <end position="49"/>
    </location>
</feature>
<dbReference type="PANTHER" id="PTHR31595:SF71">
    <property type="entry name" value="LONG-CHAIN-ALCOHOL O-FATTY-ACYLTRANSFERASE 5-RELATED"/>
    <property type="match status" value="1"/>
</dbReference>
<feature type="domain" description="Wax synthase" evidence="10">
    <location>
        <begin position="181"/>
        <end position="267"/>
    </location>
</feature>
<feature type="transmembrane region" description="Helical" evidence="9">
    <location>
        <begin position="7"/>
        <end position="26"/>
    </location>
</feature>
<dbReference type="GO" id="GO:0006629">
    <property type="term" value="P:lipid metabolic process"/>
    <property type="evidence" value="ECO:0007669"/>
    <property type="project" value="UniProtKB-KW"/>
</dbReference>
<feature type="transmembrane region" description="Helical" evidence="9">
    <location>
        <begin position="300"/>
        <end position="319"/>
    </location>
</feature>
<evidence type="ECO:0000256" key="4">
    <source>
        <dbReference type="ARBA" id="ARBA00022692"/>
    </source>
</evidence>
<evidence type="ECO:0000256" key="2">
    <source>
        <dbReference type="ARBA" id="ARBA00007282"/>
    </source>
</evidence>
<dbReference type="InterPro" id="IPR032805">
    <property type="entry name" value="Wax_synthase_dom"/>
</dbReference>
<dbReference type="InterPro" id="IPR044851">
    <property type="entry name" value="Wax_synthase"/>
</dbReference>
<feature type="transmembrane region" description="Helical" evidence="9">
    <location>
        <begin position="56"/>
        <end position="76"/>
    </location>
</feature>
<evidence type="ECO:0000256" key="6">
    <source>
        <dbReference type="ARBA" id="ARBA00023098"/>
    </source>
</evidence>
<evidence type="ECO:0000256" key="1">
    <source>
        <dbReference type="ARBA" id="ARBA00004141"/>
    </source>
</evidence>
<evidence type="ECO:0000256" key="5">
    <source>
        <dbReference type="ARBA" id="ARBA00022989"/>
    </source>
</evidence>
<evidence type="ECO:0000313" key="12">
    <source>
        <dbReference type="Proteomes" id="UP001054252"/>
    </source>
</evidence>
<dbReference type="Proteomes" id="UP001054252">
    <property type="component" value="Unassembled WGS sequence"/>
</dbReference>
<keyword evidence="8" id="KW-0012">Acyltransferase</keyword>
<sequence>MEEELKNFVKVWVLAITSLCYSYYIAAKIPKGFLRLLSLLPVISLFLFLPMNLFSCYYVCGLTSIFLSWYANFKLILFSFDHGPLSPLPPQLLHFIFIASLPIKIKKYPPQEKPQTSSLGTIILAIKVAITIMLFEAYNYGKHLNANIVLALFPIHFIFETECIYALFQIPPKLFSGFELEPQFKEPLLANSFQDFWGQRWNLMSSDVLRPIIYNPLRSISARIIGGRWASLPAVLVTFFVSGLLHELIYFHLTHHPPTWEATCYFVMHGICVDVEIVLKKKKVILIGRKWQFLNIISRLLLLGFLLVTSRWILFAPWLRNGIYEKAYMEYSMAINFAKGALHLY</sequence>
<reference evidence="11 12" key="1">
    <citation type="journal article" date="2021" name="Commun. Biol.">
        <title>The genome of Shorea leprosula (Dipterocarpaceae) highlights the ecological relevance of drought in aseasonal tropical rainforests.</title>
        <authorList>
            <person name="Ng K.K.S."/>
            <person name="Kobayashi M.J."/>
            <person name="Fawcett J.A."/>
            <person name="Hatakeyama M."/>
            <person name="Paape T."/>
            <person name="Ng C.H."/>
            <person name="Ang C.C."/>
            <person name="Tnah L.H."/>
            <person name="Lee C.T."/>
            <person name="Nishiyama T."/>
            <person name="Sese J."/>
            <person name="O'Brien M.J."/>
            <person name="Copetti D."/>
            <person name="Mohd Noor M.I."/>
            <person name="Ong R.C."/>
            <person name="Putra M."/>
            <person name="Sireger I.Z."/>
            <person name="Indrioko S."/>
            <person name="Kosugi Y."/>
            <person name="Izuno A."/>
            <person name="Isagi Y."/>
            <person name="Lee S.L."/>
            <person name="Shimizu K.K."/>
        </authorList>
    </citation>
    <scope>NUCLEOTIDE SEQUENCE [LARGE SCALE GENOMIC DNA]</scope>
    <source>
        <strain evidence="11">214</strain>
    </source>
</reference>
<feature type="transmembrane region" description="Helical" evidence="9">
    <location>
        <begin position="117"/>
        <end position="138"/>
    </location>
</feature>
<feature type="transmembrane region" description="Helical" evidence="9">
    <location>
        <begin position="229"/>
        <end position="253"/>
    </location>
</feature>
<evidence type="ECO:0000259" key="10">
    <source>
        <dbReference type="Pfam" id="PF13813"/>
    </source>
</evidence>
<evidence type="ECO:0000313" key="11">
    <source>
        <dbReference type="EMBL" id="GKV43783.1"/>
    </source>
</evidence>
<proteinExistence type="inferred from homology"/>
<evidence type="ECO:0000256" key="7">
    <source>
        <dbReference type="ARBA" id="ARBA00023136"/>
    </source>
</evidence>
<dbReference type="GO" id="GO:0016020">
    <property type="term" value="C:membrane"/>
    <property type="evidence" value="ECO:0007669"/>
    <property type="project" value="UniProtKB-SubCell"/>
</dbReference>
<dbReference type="PIRSF" id="PIRSF037006">
    <property type="entry name" value="Wax_synthase"/>
    <property type="match status" value="1"/>
</dbReference>
<comment type="similarity">
    <text evidence="2">Belongs to the wax synthase family.</text>
</comment>
<dbReference type="InterPro" id="IPR017088">
    <property type="entry name" value="Wax_synthase_Magnoliopsida"/>
</dbReference>
<gene>
    <name evidence="11" type="ORF">SLEP1_g51036</name>
</gene>
<accession>A0AAV5M2S1</accession>
<keyword evidence="4 9" id="KW-0812">Transmembrane</keyword>
<keyword evidence="7 9" id="KW-0472">Membrane</keyword>
<dbReference type="Pfam" id="PF13813">
    <property type="entry name" value="MBOAT_2"/>
    <property type="match status" value="1"/>
</dbReference>
<evidence type="ECO:0000256" key="9">
    <source>
        <dbReference type="SAM" id="Phobius"/>
    </source>
</evidence>